<dbReference type="InterPro" id="IPR004087">
    <property type="entry name" value="KH_dom"/>
</dbReference>
<keyword evidence="5" id="KW-1185">Reference proteome</keyword>
<dbReference type="InterPro" id="IPR019510">
    <property type="entry name" value="AKAP7-like_phosphoesterase"/>
</dbReference>
<proteinExistence type="predicted"/>
<gene>
    <name evidence="4" type="ORF">GPUH_LOCUS16593</name>
</gene>
<dbReference type="Gene3D" id="3.90.1140.10">
    <property type="entry name" value="Cyclic phosphodiesterase"/>
    <property type="match status" value="1"/>
</dbReference>
<dbReference type="GO" id="GO:0006355">
    <property type="term" value="P:regulation of DNA-templated transcription"/>
    <property type="evidence" value="ECO:0007669"/>
    <property type="project" value="TreeGrafter"/>
</dbReference>
<evidence type="ECO:0000313" key="5">
    <source>
        <dbReference type="Proteomes" id="UP000271098"/>
    </source>
</evidence>
<feature type="domain" description="K Homology" evidence="3">
    <location>
        <begin position="121"/>
        <end position="191"/>
    </location>
</feature>
<dbReference type="SMART" id="SM00322">
    <property type="entry name" value="KH"/>
    <property type="match status" value="1"/>
</dbReference>
<accession>A0A3P7QCU8</accession>
<dbReference type="Gene3D" id="3.30.1370.10">
    <property type="entry name" value="K Homology domain, type 1"/>
    <property type="match status" value="1"/>
</dbReference>
<sequence length="276" mass="31362">MAVQSMNFPLFVPTYKLNGRIYRRNFQSSRRNESEVKFGTGDTADLYDSSKTDGSLCSHFSVNCDEFLEELFGSSDEMQSTATTTSANESSDVLTTDMEEASESELPSSEKFVVHYNSKSKKWSAKIKIPALLRRFVIGPQGSVKRKIQDETNCRLVFPSKRKRKSPIEILSTTSEESVMRCRDRIELLLLEVRNRVAFTHFVSIPMIHENIRKKFEEFSQAVQQDDELPDSCRFAALFQQPGKLHLTLTMLSLLDEDEETTASNSLKAAISDSVR</sequence>
<evidence type="ECO:0000313" key="4">
    <source>
        <dbReference type="EMBL" id="VDN28179.1"/>
    </source>
</evidence>
<dbReference type="PROSITE" id="PS50084">
    <property type="entry name" value="KH_TYPE_1"/>
    <property type="match status" value="1"/>
</dbReference>
<feature type="region of interest" description="Disordered" evidence="2">
    <location>
        <begin position="78"/>
        <end position="106"/>
    </location>
</feature>
<feature type="compositionally biased region" description="Low complexity" evidence="2">
    <location>
        <begin position="80"/>
        <end position="91"/>
    </location>
</feature>
<dbReference type="Proteomes" id="UP000271098">
    <property type="component" value="Unassembled WGS sequence"/>
</dbReference>
<protein>
    <recommendedName>
        <fullName evidence="3">K Homology domain-containing protein</fullName>
    </recommendedName>
</protein>
<keyword evidence="1" id="KW-0694">RNA-binding</keyword>
<dbReference type="PANTHER" id="PTHR13360:SF1">
    <property type="entry name" value="ACTIVATING SIGNAL COINTEGRATOR 1 COMPLEX SUBUNIT 1"/>
    <property type="match status" value="1"/>
</dbReference>
<dbReference type="Pfam" id="PF10469">
    <property type="entry name" value="AKAP7_NLS"/>
    <property type="match status" value="1"/>
</dbReference>
<dbReference type="EMBL" id="UYRT01083968">
    <property type="protein sequence ID" value="VDN28179.1"/>
    <property type="molecule type" value="Genomic_DNA"/>
</dbReference>
<name>A0A3P7QCU8_9BILA</name>
<dbReference type="AlphaFoldDB" id="A0A3P7QCU8"/>
<dbReference type="InterPro" id="IPR036612">
    <property type="entry name" value="KH_dom_type_1_sf"/>
</dbReference>
<organism evidence="4 5">
    <name type="scientific">Gongylonema pulchrum</name>
    <dbReference type="NCBI Taxonomy" id="637853"/>
    <lineage>
        <taxon>Eukaryota</taxon>
        <taxon>Metazoa</taxon>
        <taxon>Ecdysozoa</taxon>
        <taxon>Nematoda</taxon>
        <taxon>Chromadorea</taxon>
        <taxon>Rhabditida</taxon>
        <taxon>Spirurina</taxon>
        <taxon>Spiruromorpha</taxon>
        <taxon>Spiruroidea</taxon>
        <taxon>Gongylonematidae</taxon>
        <taxon>Gongylonema</taxon>
    </lineage>
</organism>
<dbReference type="Pfam" id="PF00013">
    <property type="entry name" value="KH_1"/>
    <property type="match status" value="1"/>
</dbReference>
<evidence type="ECO:0000256" key="1">
    <source>
        <dbReference type="PROSITE-ProRule" id="PRU00117"/>
    </source>
</evidence>
<evidence type="ECO:0000259" key="3">
    <source>
        <dbReference type="SMART" id="SM00322"/>
    </source>
</evidence>
<dbReference type="InterPro" id="IPR009210">
    <property type="entry name" value="ASCC1"/>
</dbReference>
<dbReference type="PANTHER" id="PTHR13360">
    <property type="entry name" value="ACTIVATING SIGNAL COINTEGRATOR 1 COMPLEX SUBUNIT 1"/>
    <property type="match status" value="1"/>
</dbReference>
<dbReference type="CDD" id="cd00105">
    <property type="entry name" value="KH-I"/>
    <property type="match status" value="1"/>
</dbReference>
<dbReference type="SUPFAM" id="SSF54791">
    <property type="entry name" value="Eukaryotic type KH-domain (KH-domain type I)"/>
    <property type="match status" value="1"/>
</dbReference>
<dbReference type="GO" id="GO:0005634">
    <property type="term" value="C:nucleus"/>
    <property type="evidence" value="ECO:0007669"/>
    <property type="project" value="TreeGrafter"/>
</dbReference>
<dbReference type="GO" id="GO:0006307">
    <property type="term" value="P:DNA alkylation repair"/>
    <property type="evidence" value="ECO:0007669"/>
    <property type="project" value="InterPro"/>
</dbReference>
<reference evidence="4 5" key="1">
    <citation type="submission" date="2018-11" db="EMBL/GenBank/DDBJ databases">
        <authorList>
            <consortium name="Pathogen Informatics"/>
        </authorList>
    </citation>
    <scope>NUCLEOTIDE SEQUENCE [LARGE SCALE GENOMIC DNA]</scope>
</reference>
<dbReference type="InterPro" id="IPR004088">
    <property type="entry name" value="KH_dom_type_1"/>
</dbReference>
<dbReference type="GO" id="GO:0003723">
    <property type="term" value="F:RNA binding"/>
    <property type="evidence" value="ECO:0007669"/>
    <property type="project" value="UniProtKB-UniRule"/>
</dbReference>
<evidence type="ECO:0000256" key="2">
    <source>
        <dbReference type="SAM" id="MobiDB-lite"/>
    </source>
</evidence>
<dbReference type="OrthoDB" id="277832at2759"/>